<dbReference type="RefSeq" id="WP_184747101.1">
    <property type="nucleotide sequence ID" value="NZ_JACHGJ010000004.1"/>
</dbReference>
<dbReference type="EMBL" id="JACHGJ010000004">
    <property type="protein sequence ID" value="MBB6480845.1"/>
    <property type="molecule type" value="Genomic_DNA"/>
</dbReference>
<dbReference type="Gene3D" id="1.20.120.490">
    <property type="entry name" value="Hypothetical protein TM1646-like domain"/>
    <property type="match status" value="1"/>
</dbReference>
<feature type="region of interest" description="Disordered" evidence="1">
    <location>
        <begin position="1"/>
        <end position="30"/>
    </location>
</feature>
<organism evidence="2 3">
    <name type="scientific">Spirochaeta isovalerica</name>
    <dbReference type="NCBI Taxonomy" id="150"/>
    <lineage>
        <taxon>Bacteria</taxon>
        <taxon>Pseudomonadati</taxon>
        <taxon>Spirochaetota</taxon>
        <taxon>Spirochaetia</taxon>
        <taxon>Spirochaetales</taxon>
        <taxon>Spirochaetaceae</taxon>
        <taxon>Spirochaeta</taxon>
    </lineage>
</organism>
<comment type="caution">
    <text evidence="2">The sequence shown here is derived from an EMBL/GenBank/DDBJ whole genome shotgun (WGS) entry which is preliminary data.</text>
</comment>
<dbReference type="InterPro" id="IPR024042">
    <property type="entry name" value="TM1646-like_dom_sf"/>
</dbReference>
<gene>
    <name evidence="2" type="ORF">HNR50_002518</name>
</gene>
<proteinExistence type="predicted"/>
<dbReference type="Pfam" id="PF03885">
    <property type="entry name" value="DUF327"/>
    <property type="match status" value="1"/>
</dbReference>
<evidence type="ECO:0000256" key="1">
    <source>
        <dbReference type="SAM" id="MobiDB-lite"/>
    </source>
</evidence>
<evidence type="ECO:0000313" key="3">
    <source>
        <dbReference type="Proteomes" id="UP000587760"/>
    </source>
</evidence>
<keyword evidence="3" id="KW-1185">Reference proteome</keyword>
<evidence type="ECO:0000313" key="2">
    <source>
        <dbReference type="EMBL" id="MBB6480845.1"/>
    </source>
</evidence>
<sequence length="166" mass="18638">MEKIGFPSSAAFHLNPDKKGKRKKDEKKAGKVHTFGSLLADSQDSVSGNGTLGTLSAEHEKLEEILDDLYQIGETLKSEQTLANLKKYRESIKHFFNYVVKNGIEAETVAGIRNPRTMEQKQYTLIKVVDTKLEKLAAYILTSQKDQMDILRGVDEIYGLLVNFTS</sequence>
<reference evidence="2 3" key="1">
    <citation type="submission" date="2020-08" db="EMBL/GenBank/DDBJ databases">
        <title>Genomic Encyclopedia of Type Strains, Phase IV (KMG-IV): sequencing the most valuable type-strain genomes for metagenomic binning, comparative biology and taxonomic classification.</title>
        <authorList>
            <person name="Goeker M."/>
        </authorList>
    </citation>
    <scope>NUCLEOTIDE SEQUENCE [LARGE SCALE GENOMIC DNA]</scope>
    <source>
        <strain evidence="2 3">DSM 2461</strain>
    </source>
</reference>
<dbReference type="InterPro" id="IPR005585">
    <property type="entry name" value="DUF327"/>
</dbReference>
<protein>
    <submittedName>
        <fullName evidence="2">Uncharacterized protein YaaR (DUF327 family)</fullName>
    </submittedName>
</protein>
<dbReference type="AlphaFoldDB" id="A0A841RAA3"/>
<dbReference type="SUPFAM" id="SSF158397">
    <property type="entry name" value="TM1646-like"/>
    <property type="match status" value="1"/>
</dbReference>
<dbReference type="Proteomes" id="UP000587760">
    <property type="component" value="Unassembled WGS sequence"/>
</dbReference>
<accession>A0A841RAA3</accession>
<name>A0A841RAA3_9SPIO</name>